<dbReference type="EMBL" id="DS995720">
    <property type="protein sequence ID" value="EGE02013.1"/>
    <property type="molecule type" value="Genomic_DNA"/>
</dbReference>
<keyword evidence="2" id="KW-1185">Reference proteome</keyword>
<dbReference type="HOGENOM" id="CLU_1355524_0_0_1"/>
<organism evidence="1 2">
    <name type="scientific">Trichophyton equinum (strain ATCC MYA-4606 / CBS 127.97)</name>
    <name type="common">Horse ringworm fungus</name>
    <dbReference type="NCBI Taxonomy" id="559882"/>
    <lineage>
        <taxon>Eukaryota</taxon>
        <taxon>Fungi</taxon>
        <taxon>Dikarya</taxon>
        <taxon>Ascomycota</taxon>
        <taxon>Pezizomycotina</taxon>
        <taxon>Eurotiomycetes</taxon>
        <taxon>Eurotiomycetidae</taxon>
        <taxon>Onygenales</taxon>
        <taxon>Arthrodermataceae</taxon>
        <taxon>Trichophyton</taxon>
    </lineage>
</organism>
<dbReference type="AlphaFoldDB" id="F2PJE6"/>
<reference evidence="2" key="1">
    <citation type="journal article" date="2012" name="MBio">
        <title>Comparative genome analysis of Trichophyton rubrum and related dermatophytes reveals candidate genes involved in infection.</title>
        <authorList>
            <person name="Martinez D.A."/>
            <person name="Oliver B.G."/>
            <person name="Graeser Y."/>
            <person name="Goldberg J.M."/>
            <person name="Li W."/>
            <person name="Martinez-Rossi N.M."/>
            <person name="Monod M."/>
            <person name="Shelest E."/>
            <person name="Barton R.C."/>
            <person name="Birch E."/>
            <person name="Brakhage A.A."/>
            <person name="Chen Z."/>
            <person name="Gurr S.J."/>
            <person name="Heiman D."/>
            <person name="Heitman J."/>
            <person name="Kosti I."/>
            <person name="Rossi A."/>
            <person name="Saif S."/>
            <person name="Samalova M."/>
            <person name="Saunders C.W."/>
            <person name="Shea T."/>
            <person name="Summerbell R.C."/>
            <person name="Xu J."/>
            <person name="Young S."/>
            <person name="Zeng Q."/>
            <person name="Birren B.W."/>
            <person name="Cuomo C.A."/>
            <person name="White T.C."/>
        </authorList>
    </citation>
    <scope>NUCLEOTIDE SEQUENCE [LARGE SCALE GENOMIC DNA]</scope>
    <source>
        <strain evidence="2">ATCC MYA-4606 / CBS 127.97</strain>
    </source>
</reference>
<accession>F2PJE6</accession>
<dbReference type="Proteomes" id="UP000009169">
    <property type="component" value="Unassembled WGS sequence"/>
</dbReference>
<evidence type="ECO:0000313" key="1">
    <source>
        <dbReference type="EMBL" id="EGE02013.1"/>
    </source>
</evidence>
<name>F2PJE6_TRIEC</name>
<sequence length="202" mass="21951">MPILRMQGKVANNTPVGPKTLASEKSKMMVKMVLKKKEICRRRGQGLMHTRADLFASPLPFHPSLPGLSQLCERALAAGTVILGPLLAGSYAGQRPDALFPGHRAAFEGGAQSAETRTTVADDIAAGDVVVVAKTFDVEGLKSKEGRLLNYLAFTFHVTDNLDGWMDGSSYVIEVHPNPATSCEVQHRHRYVFASSRHFHGV</sequence>
<gene>
    <name evidence="1" type="ORF">TEQG_01053</name>
</gene>
<protein>
    <submittedName>
        <fullName evidence="1">Uncharacterized protein</fullName>
    </submittedName>
</protein>
<dbReference type="VEuPathDB" id="FungiDB:TEQG_01053"/>
<proteinExistence type="predicted"/>
<evidence type="ECO:0000313" key="2">
    <source>
        <dbReference type="Proteomes" id="UP000009169"/>
    </source>
</evidence>